<dbReference type="Proteomes" id="UP000314294">
    <property type="component" value="Unassembled WGS sequence"/>
</dbReference>
<evidence type="ECO:0000313" key="2">
    <source>
        <dbReference type="EMBL" id="TNN68953.1"/>
    </source>
</evidence>
<keyword evidence="3" id="KW-1185">Reference proteome</keyword>
<organism evidence="2 3">
    <name type="scientific">Liparis tanakae</name>
    <name type="common">Tanaka's snailfish</name>
    <dbReference type="NCBI Taxonomy" id="230148"/>
    <lineage>
        <taxon>Eukaryota</taxon>
        <taxon>Metazoa</taxon>
        <taxon>Chordata</taxon>
        <taxon>Craniata</taxon>
        <taxon>Vertebrata</taxon>
        <taxon>Euteleostomi</taxon>
        <taxon>Actinopterygii</taxon>
        <taxon>Neopterygii</taxon>
        <taxon>Teleostei</taxon>
        <taxon>Neoteleostei</taxon>
        <taxon>Acanthomorphata</taxon>
        <taxon>Eupercaria</taxon>
        <taxon>Perciformes</taxon>
        <taxon>Cottioidei</taxon>
        <taxon>Cottales</taxon>
        <taxon>Liparidae</taxon>
        <taxon>Liparis</taxon>
    </lineage>
</organism>
<sequence length="65" mass="7280">MAFTASWMRLLTLLRTFGPAGVCIFRDGVEPLAPPLEGWEVGWSREKHNQMGCNCTVTINPPYVL</sequence>
<dbReference type="EMBL" id="SRLO01000182">
    <property type="protein sequence ID" value="TNN68953.1"/>
    <property type="molecule type" value="Genomic_DNA"/>
</dbReference>
<accession>A0A4Z2HVF9</accession>
<feature type="chain" id="PRO_5021300368" description="Secreted protein" evidence="1">
    <location>
        <begin position="23"/>
        <end position="65"/>
    </location>
</feature>
<keyword evidence="1" id="KW-0732">Signal</keyword>
<reference evidence="2 3" key="1">
    <citation type="submission" date="2019-03" db="EMBL/GenBank/DDBJ databases">
        <title>First draft genome of Liparis tanakae, snailfish: a comprehensive survey of snailfish specific genes.</title>
        <authorList>
            <person name="Kim W."/>
            <person name="Song I."/>
            <person name="Jeong J.-H."/>
            <person name="Kim D."/>
            <person name="Kim S."/>
            <person name="Ryu S."/>
            <person name="Song J.Y."/>
            <person name="Lee S.K."/>
        </authorList>
    </citation>
    <scope>NUCLEOTIDE SEQUENCE [LARGE SCALE GENOMIC DNA]</scope>
    <source>
        <tissue evidence="2">Muscle</tissue>
    </source>
</reference>
<dbReference type="AlphaFoldDB" id="A0A4Z2HVF9"/>
<feature type="signal peptide" evidence="1">
    <location>
        <begin position="1"/>
        <end position="22"/>
    </location>
</feature>
<proteinExistence type="predicted"/>
<evidence type="ECO:0000256" key="1">
    <source>
        <dbReference type="SAM" id="SignalP"/>
    </source>
</evidence>
<evidence type="ECO:0008006" key="4">
    <source>
        <dbReference type="Google" id="ProtNLM"/>
    </source>
</evidence>
<protein>
    <recommendedName>
        <fullName evidence="4">Secreted protein</fullName>
    </recommendedName>
</protein>
<comment type="caution">
    <text evidence="2">The sequence shown here is derived from an EMBL/GenBank/DDBJ whole genome shotgun (WGS) entry which is preliminary data.</text>
</comment>
<gene>
    <name evidence="2" type="ORF">EYF80_020814</name>
</gene>
<name>A0A4Z2HVF9_9TELE</name>
<evidence type="ECO:0000313" key="3">
    <source>
        <dbReference type="Proteomes" id="UP000314294"/>
    </source>
</evidence>